<dbReference type="Gene3D" id="3.30.420.10">
    <property type="entry name" value="Ribonuclease H-like superfamily/Ribonuclease H"/>
    <property type="match status" value="1"/>
</dbReference>
<dbReference type="InterPro" id="IPR036397">
    <property type="entry name" value="RNaseH_sf"/>
</dbReference>
<dbReference type="GO" id="GO:0003676">
    <property type="term" value="F:nucleic acid binding"/>
    <property type="evidence" value="ECO:0007669"/>
    <property type="project" value="InterPro"/>
</dbReference>
<name>A0A225WTL3_9STRA</name>
<sequence>MKLQSTKSKPYLTENNKLRRIEFTFAVLEPDSLRFEPTFNMVHVDEKWFYKDTNKRSCIAFEHEKAQRRCRVSKNYIPKTMFLAAVAKPRQRKAHVSPFDVDILAADTADGGNIRLLFQHPFNTLDLGLFALCKHFSYDILCTASKIALRLLKIRTKLWMPAPSTTFSYSTCTH</sequence>
<dbReference type="AlphaFoldDB" id="A0A225WTL3"/>
<dbReference type="Proteomes" id="UP000198211">
    <property type="component" value="Unassembled WGS sequence"/>
</dbReference>
<dbReference type="PANTHER" id="PTHR47169">
    <property type="entry name" value="OS01G0541250 PROTEIN"/>
    <property type="match status" value="1"/>
</dbReference>
<evidence type="ECO:0000313" key="1">
    <source>
        <dbReference type="EMBL" id="OWZ20984.1"/>
    </source>
</evidence>
<keyword evidence="2" id="KW-1185">Reference proteome</keyword>
<dbReference type="EMBL" id="NBNE01000269">
    <property type="protein sequence ID" value="OWZ20984.1"/>
    <property type="molecule type" value="Genomic_DNA"/>
</dbReference>
<dbReference type="PANTHER" id="PTHR47169:SF2">
    <property type="entry name" value="OS01G0541250 PROTEIN"/>
    <property type="match status" value="1"/>
</dbReference>
<protein>
    <submittedName>
        <fullName evidence="1">Uncharacterized protein</fullName>
    </submittedName>
</protein>
<comment type="caution">
    <text evidence="1">The sequence shown here is derived from an EMBL/GenBank/DDBJ whole genome shotgun (WGS) entry which is preliminary data.</text>
</comment>
<proteinExistence type="predicted"/>
<evidence type="ECO:0000313" key="2">
    <source>
        <dbReference type="Proteomes" id="UP000198211"/>
    </source>
</evidence>
<gene>
    <name evidence="1" type="ORF">PHMEG_0004531</name>
</gene>
<reference evidence="2" key="1">
    <citation type="submission" date="2017-03" db="EMBL/GenBank/DDBJ databases">
        <title>Phytopthora megakarya and P. palmivora, two closely related causual agents of cacao black pod achieved similar genome size and gene model numbers by different mechanisms.</title>
        <authorList>
            <person name="Ali S."/>
            <person name="Shao J."/>
            <person name="Larry D.J."/>
            <person name="Kronmiller B."/>
            <person name="Shen D."/>
            <person name="Strem M.D."/>
            <person name="Melnick R.L."/>
            <person name="Guiltinan M.J."/>
            <person name="Tyler B.M."/>
            <person name="Meinhardt L.W."/>
            <person name="Bailey B.A."/>
        </authorList>
    </citation>
    <scope>NUCLEOTIDE SEQUENCE [LARGE SCALE GENOMIC DNA]</scope>
    <source>
        <strain evidence="2">zdho120</strain>
    </source>
</reference>
<dbReference type="OrthoDB" id="109411at2759"/>
<organism evidence="1 2">
    <name type="scientific">Phytophthora megakarya</name>
    <dbReference type="NCBI Taxonomy" id="4795"/>
    <lineage>
        <taxon>Eukaryota</taxon>
        <taxon>Sar</taxon>
        <taxon>Stramenopiles</taxon>
        <taxon>Oomycota</taxon>
        <taxon>Peronosporomycetes</taxon>
        <taxon>Peronosporales</taxon>
        <taxon>Peronosporaceae</taxon>
        <taxon>Phytophthora</taxon>
    </lineage>
</organism>
<accession>A0A225WTL3</accession>